<gene>
    <name evidence="1" type="ordered locus">AM1_C0110</name>
</gene>
<dbReference type="HOGENOM" id="CLU_192668_0_0_3"/>
<keyword evidence="2" id="KW-1185">Reference proteome</keyword>
<evidence type="ECO:0000313" key="2">
    <source>
        <dbReference type="Proteomes" id="UP000000268"/>
    </source>
</evidence>
<proteinExistence type="predicted"/>
<dbReference type="Proteomes" id="UP000000268">
    <property type="component" value="Plasmid pREB3"/>
</dbReference>
<sequence length="84" mass="10207">MSKVLTQRLERTNGILRQQIGRWHRRQNKFGKVWQQSAMMLRLVLTYFNWIWCHSRFKNTAAQRAGLTEHAWEWRDLASYPTLC</sequence>
<keyword evidence="1" id="KW-0614">Plasmid</keyword>
<accession>A8ZMK8</accession>
<evidence type="ECO:0008006" key="3">
    <source>
        <dbReference type="Google" id="ProtNLM"/>
    </source>
</evidence>
<dbReference type="KEGG" id="amr:AM1_C0110"/>
<name>A8ZMK8_ACAM1</name>
<dbReference type="AlphaFoldDB" id="A8ZMK8"/>
<dbReference type="EMBL" id="CP000840">
    <property type="protein sequence ID" value="ABW32418.1"/>
    <property type="molecule type" value="Genomic_DNA"/>
</dbReference>
<organism evidence="1 2">
    <name type="scientific">Acaryochloris marina (strain MBIC 11017)</name>
    <dbReference type="NCBI Taxonomy" id="329726"/>
    <lineage>
        <taxon>Bacteria</taxon>
        <taxon>Bacillati</taxon>
        <taxon>Cyanobacteriota</taxon>
        <taxon>Cyanophyceae</taxon>
        <taxon>Acaryochloridales</taxon>
        <taxon>Acaryochloridaceae</taxon>
        <taxon>Acaryochloris</taxon>
    </lineage>
</organism>
<protein>
    <recommendedName>
        <fullName evidence="3">Transposase</fullName>
    </recommendedName>
</protein>
<reference evidence="1 2" key="1">
    <citation type="journal article" date="2008" name="Proc. Natl. Acad. Sci. U.S.A.">
        <title>Niche adaptation and genome expansion in the chlorophyll d-producing cyanobacterium Acaryochloris marina.</title>
        <authorList>
            <person name="Swingley W.D."/>
            <person name="Chen M."/>
            <person name="Cheung P.C."/>
            <person name="Conrad A.L."/>
            <person name="Dejesa L.C."/>
            <person name="Hao J."/>
            <person name="Honchak B.M."/>
            <person name="Karbach L.E."/>
            <person name="Kurdoglu A."/>
            <person name="Lahiri S."/>
            <person name="Mastrian S.D."/>
            <person name="Miyashita H."/>
            <person name="Page L."/>
            <person name="Ramakrishna P."/>
            <person name="Satoh S."/>
            <person name="Sattley W.M."/>
            <person name="Shimada Y."/>
            <person name="Taylor H.L."/>
            <person name="Tomo T."/>
            <person name="Tsuchiya T."/>
            <person name="Wang Z.T."/>
            <person name="Raymond J."/>
            <person name="Mimuro M."/>
            <person name="Blankenship R.E."/>
            <person name="Touchman J.W."/>
        </authorList>
    </citation>
    <scope>NUCLEOTIDE SEQUENCE [LARGE SCALE GENOMIC DNA]</scope>
    <source>
        <strain evidence="2">MBIC 11017</strain>
        <plasmid evidence="2">Plasmid pREB3</plasmid>
    </source>
</reference>
<evidence type="ECO:0000313" key="1">
    <source>
        <dbReference type="EMBL" id="ABW32418.1"/>
    </source>
</evidence>
<geneLocation type="plasmid" evidence="1 2">
    <name>pREB3</name>
</geneLocation>